<accession>A0A2C8F706</accession>
<dbReference type="EMBL" id="LT907975">
    <property type="protein sequence ID" value="SOB58291.1"/>
    <property type="molecule type" value="Genomic_DNA"/>
</dbReference>
<gene>
    <name evidence="4" type="ORF">DPRO_1397</name>
</gene>
<keyword evidence="5" id="KW-1185">Reference proteome</keyword>
<dbReference type="AlphaFoldDB" id="A0A2C8F706"/>
<dbReference type="Gene3D" id="3.40.50.2300">
    <property type="match status" value="2"/>
</dbReference>
<reference evidence="5" key="1">
    <citation type="submission" date="2017-09" db="EMBL/GenBank/DDBJ databases">
        <authorList>
            <person name="Regsiter A."/>
            <person name="William W."/>
        </authorList>
    </citation>
    <scope>NUCLEOTIDE SEQUENCE [LARGE SCALE GENOMIC DNA]</scope>
    <source>
        <strain evidence="5">500-1</strain>
    </source>
</reference>
<evidence type="ECO:0000313" key="5">
    <source>
        <dbReference type="Proteomes" id="UP000219215"/>
    </source>
</evidence>
<dbReference type="PANTHER" id="PTHR30483">
    <property type="entry name" value="LEUCINE-SPECIFIC-BINDING PROTEIN"/>
    <property type="match status" value="1"/>
</dbReference>
<evidence type="ECO:0000256" key="2">
    <source>
        <dbReference type="ARBA" id="ARBA00022729"/>
    </source>
</evidence>
<dbReference type="InterPro" id="IPR028082">
    <property type="entry name" value="Peripla_BP_I"/>
</dbReference>
<evidence type="ECO:0000259" key="3">
    <source>
        <dbReference type="Pfam" id="PF13458"/>
    </source>
</evidence>
<proteinExistence type="inferred from homology"/>
<dbReference type="KEGG" id="pprf:DPRO_1397"/>
<keyword evidence="2" id="KW-0732">Signal</keyword>
<sequence length="274" mass="29687">MIMAPVLQTAGIPMVGATTTAPRVTEVGNYIFRACYTNSTQAEALAQFATDDLSARTAAIMVIAGDEYSEDLAAVFQKAFRELGGRVLLKESYLLSSMDFSQQLATIREAAPDLVFTPGFARDSGMILVQARKMGLAMPFLGGDGWTALEQYPYIGELKGENYYVSHWHPSDESSASKAFVAYIQKELGPAAMQHIDAGNPLAYDALSLIVDAIRRAGSSHPDAIRDALEQTENFPGVTGNITFGGLRNPRKSIVILSISGKKNLFVKKISPRQ</sequence>
<protein>
    <submittedName>
        <fullName evidence="4">Branched-chain amino acid transport system substrate-binding protein</fullName>
    </submittedName>
</protein>
<dbReference type="CDD" id="cd06347">
    <property type="entry name" value="PBP1_ABC_LivK_ligand_binding-like"/>
    <property type="match status" value="1"/>
</dbReference>
<dbReference type="PANTHER" id="PTHR30483:SF6">
    <property type="entry name" value="PERIPLASMIC BINDING PROTEIN OF ABC TRANSPORTER FOR NATURAL AMINO ACIDS"/>
    <property type="match status" value="1"/>
</dbReference>
<organism evidence="4 5">
    <name type="scientific">Pseudodesulfovibrio profundus</name>
    <dbReference type="NCBI Taxonomy" id="57320"/>
    <lineage>
        <taxon>Bacteria</taxon>
        <taxon>Pseudomonadati</taxon>
        <taxon>Thermodesulfobacteriota</taxon>
        <taxon>Desulfovibrionia</taxon>
        <taxon>Desulfovibrionales</taxon>
        <taxon>Desulfovibrionaceae</taxon>
    </lineage>
</organism>
<dbReference type="InterPro" id="IPR051010">
    <property type="entry name" value="BCAA_transport"/>
</dbReference>
<dbReference type="Pfam" id="PF13458">
    <property type="entry name" value="Peripla_BP_6"/>
    <property type="match status" value="1"/>
</dbReference>
<dbReference type="SUPFAM" id="SSF53822">
    <property type="entry name" value="Periplasmic binding protein-like I"/>
    <property type="match status" value="1"/>
</dbReference>
<name>A0A2C8F706_9BACT</name>
<evidence type="ECO:0000256" key="1">
    <source>
        <dbReference type="ARBA" id="ARBA00010062"/>
    </source>
</evidence>
<evidence type="ECO:0000313" key="4">
    <source>
        <dbReference type="EMBL" id="SOB58291.1"/>
    </source>
</evidence>
<feature type="domain" description="Leucine-binding protein" evidence="3">
    <location>
        <begin position="3"/>
        <end position="245"/>
    </location>
</feature>
<comment type="similarity">
    <text evidence="1">Belongs to the leucine-binding protein family.</text>
</comment>
<dbReference type="Proteomes" id="UP000219215">
    <property type="component" value="Chromosome DPRO"/>
</dbReference>
<dbReference type="InterPro" id="IPR028081">
    <property type="entry name" value="Leu-bd"/>
</dbReference>